<dbReference type="InterPro" id="IPR001387">
    <property type="entry name" value="Cro/C1-type_HTH"/>
</dbReference>
<dbReference type="RefSeq" id="WP_036763798.1">
    <property type="nucleotide sequence ID" value="NZ_CP079237.1"/>
</dbReference>
<organism evidence="2 3">
    <name type="scientific">Photobacterium damselae</name>
    <dbReference type="NCBI Taxonomy" id="38293"/>
    <lineage>
        <taxon>Bacteria</taxon>
        <taxon>Pseudomonadati</taxon>
        <taxon>Pseudomonadota</taxon>
        <taxon>Gammaproteobacteria</taxon>
        <taxon>Vibrionales</taxon>
        <taxon>Vibrionaceae</taxon>
        <taxon>Photobacterium</taxon>
    </lineage>
</organism>
<proteinExistence type="predicted"/>
<dbReference type="SUPFAM" id="SSF47413">
    <property type="entry name" value="lambda repressor-like DNA-binding domains"/>
    <property type="match status" value="1"/>
</dbReference>
<dbReference type="PROSITE" id="PS50943">
    <property type="entry name" value="HTH_CROC1"/>
    <property type="match status" value="1"/>
</dbReference>
<dbReference type="EMBL" id="UATL01000001">
    <property type="protein sequence ID" value="SPY28297.1"/>
    <property type="molecule type" value="Genomic_DNA"/>
</dbReference>
<gene>
    <name evidence="2" type="ORF">NCTC11647_01386</name>
</gene>
<dbReference type="InterPro" id="IPR010982">
    <property type="entry name" value="Lambda_DNA-bd_dom_sf"/>
</dbReference>
<name>A0A2T3QGZ7_PHODM</name>
<protein>
    <submittedName>
        <fullName evidence="2">Helix-turn-helix</fullName>
    </submittedName>
</protein>
<reference evidence="2 3" key="1">
    <citation type="submission" date="2018-06" db="EMBL/GenBank/DDBJ databases">
        <authorList>
            <consortium name="Pathogen Informatics"/>
            <person name="Doyle S."/>
        </authorList>
    </citation>
    <scope>NUCLEOTIDE SEQUENCE [LARGE SCALE GENOMIC DNA]</scope>
    <source>
        <strain evidence="2 3">NCTC11647</strain>
    </source>
</reference>
<dbReference type="AlphaFoldDB" id="A0A2T3QGZ7"/>
<evidence type="ECO:0000259" key="1">
    <source>
        <dbReference type="PROSITE" id="PS50943"/>
    </source>
</evidence>
<dbReference type="OrthoDB" id="6877645at2"/>
<sequence length="74" mass="8170">MNRIASLRKSLSISQSALAGKINSVPSRIANFEASRRRPDIQTCWMIVNALNELGANCTLEQVFPNPNNNNEPS</sequence>
<accession>A0A2T3QGZ7</accession>
<feature type="domain" description="HTH cro/C1-type" evidence="1">
    <location>
        <begin position="4"/>
        <end position="52"/>
    </location>
</feature>
<dbReference type="CDD" id="cd00093">
    <property type="entry name" value="HTH_XRE"/>
    <property type="match status" value="1"/>
</dbReference>
<dbReference type="SMART" id="SM00530">
    <property type="entry name" value="HTH_XRE"/>
    <property type="match status" value="1"/>
</dbReference>
<dbReference type="GO" id="GO:0003677">
    <property type="term" value="F:DNA binding"/>
    <property type="evidence" value="ECO:0007669"/>
    <property type="project" value="InterPro"/>
</dbReference>
<dbReference type="Proteomes" id="UP000251647">
    <property type="component" value="Unassembled WGS sequence"/>
</dbReference>
<dbReference type="Pfam" id="PF01381">
    <property type="entry name" value="HTH_3"/>
    <property type="match status" value="1"/>
</dbReference>
<evidence type="ECO:0000313" key="2">
    <source>
        <dbReference type="EMBL" id="SPY28297.1"/>
    </source>
</evidence>
<dbReference type="Gene3D" id="1.10.260.40">
    <property type="entry name" value="lambda repressor-like DNA-binding domains"/>
    <property type="match status" value="1"/>
</dbReference>
<evidence type="ECO:0000313" key="3">
    <source>
        <dbReference type="Proteomes" id="UP000251647"/>
    </source>
</evidence>